<evidence type="ECO:0000256" key="1">
    <source>
        <dbReference type="SAM" id="MobiDB-lite"/>
    </source>
</evidence>
<evidence type="ECO:0000313" key="2">
    <source>
        <dbReference type="EMBL" id="CAH2056540.1"/>
    </source>
</evidence>
<evidence type="ECO:0000313" key="3">
    <source>
        <dbReference type="Proteomes" id="UP000837857"/>
    </source>
</evidence>
<organism evidence="2 3">
    <name type="scientific">Iphiclides podalirius</name>
    <name type="common">scarce swallowtail</name>
    <dbReference type="NCBI Taxonomy" id="110791"/>
    <lineage>
        <taxon>Eukaryota</taxon>
        <taxon>Metazoa</taxon>
        <taxon>Ecdysozoa</taxon>
        <taxon>Arthropoda</taxon>
        <taxon>Hexapoda</taxon>
        <taxon>Insecta</taxon>
        <taxon>Pterygota</taxon>
        <taxon>Neoptera</taxon>
        <taxon>Endopterygota</taxon>
        <taxon>Lepidoptera</taxon>
        <taxon>Glossata</taxon>
        <taxon>Ditrysia</taxon>
        <taxon>Papilionoidea</taxon>
        <taxon>Papilionidae</taxon>
        <taxon>Papilioninae</taxon>
        <taxon>Iphiclides</taxon>
    </lineage>
</organism>
<feature type="non-terminal residue" evidence="2">
    <location>
        <position position="1"/>
    </location>
</feature>
<sequence length="439" mass="50198">MDPKDGACGIAELPNESAMTLQPLSSLSSNRIVDSNLKFHVPRSRSLEECYQHDAATTHPQELLLMKINLKLGNCLQNLNLCKNLPALKVSYKPQTCDESLQTCFKKSIKDMAINCGSTEARQSIENVAVKSNSILSASTMTGFEFVRRTQSCNTIVSFKDFYKDRLQYEVLQWLREVPIEAKFNTTSRKVTEAIVNNLIEEINKLAGKVNSNSYEAKLKRVIEDCLTSLPLPYHSAKCDKIKRILTESLITRIVLLNRRYSFSSKNSLYSCGFNDFETYRSSAEDSEVPLIKVYRKDISSWLQSKQLKRKDGDEIDIADLTENLLDRLLPLLYDKDAKNSKYLMRGEIIEVLNKLCLSFPGKNDRLYLNGFACELARILLKSRTNFQPSLRSSARIFLSNTKNFLRQLLKRKNSRRRKEMLRVSNDKATTASRKHVNS</sequence>
<name>A0ABN8IJY5_9NEOP</name>
<proteinExistence type="predicted"/>
<protein>
    <submittedName>
        <fullName evidence="2">Uncharacterized protein</fullName>
    </submittedName>
</protein>
<dbReference type="EMBL" id="OW152835">
    <property type="protein sequence ID" value="CAH2056540.1"/>
    <property type="molecule type" value="Genomic_DNA"/>
</dbReference>
<accession>A0ABN8IJY5</accession>
<gene>
    <name evidence="2" type="ORF">IPOD504_LOCUS9742</name>
</gene>
<feature type="region of interest" description="Disordered" evidence="1">
    <location>
        <begin position="420"/>
        <end position="439"/>
    </location>
</feature>
<keyword evidence="3" id="KW-1185">Reference proteome</keyword>
<reference evidence="2" key="1">
    <citation type="submission" date="2022-03" db="EMBL/GenBank/DDBJ databases">
        <authorList>
            <person name="Martin H S."/>
        </authorList>
    </citation>
    <scope>NUCLEOTIDE SEQUENCE</scope>
</reference>
<dbReference type="Proteomes" id="UP000837857">
    <property type="component" value="Chromosome 23"/>
</dbReference>